<keyword evidence="3" id="KW-1185">Reference proteome</keyword>
<comment type="caution">
    <text evidence="1">The sequence shown here is derived from an EMBL/GenBank/DDBJ whole genome shotgun (WGS) entry which is preliminary data.</text>
</comment>
<sequence>MIYNKQLVKQQFLLINKSWINSRFCGKCLLFFSFFQDIKPGNWISYSYQYYIKQNTIPAANIAVNMTNISANKQLLFAFLSYISEPLNVIKNPKKPTIVMSVPAPIYRYMSRSSKCIVIHG</sequence>
<reference evidence="2 3" key="2">
    <citation type="submission" date="2024-07" db="EMBL/GenBank/DDBJ databases">
        <authorList>
            <person name="Akdeniz Z."/>
        </authorList>
    </citation>
    <scope>NUCLEOTIDE SEQUENCE [LARGE SCALE GENOMIC DNA]</scope>
</reference>
<accession>A0AA86TJ86</accession>
<evidence type="ECO:0000313" key="1">
    <source>
        <dbReference type="EMBL" id="CAI9919135.1"/>
    </source>
</evidence>
<dbReference type="EMBL" id="CATOUU010000171">
    <property type="protein sequence ID" value="CAI9919135.1"/>
    <property type="molecule type" value="Genomic_DNA"/>
</dbReference>
<evidence type="ECO:0000313" key="3">
    <source>
        <dbReference type="Proteomes" id="UP001642409"/>
    </source>
</evidence>
<dbReference type="EMBL" id="CAXDID020000008">
    <property type="protein sequence ID" value="CAL5977528.1"/>
    <property type="molecule type" value="Genomic_DNA"/>
</dbReference>
<organism evidence="1">
    <name type="scientific">Hexamita inflata</name>
    <dbReference type="NCBI Taxonomy" id="28002"/>
    <lineage>
        <taxon>Eukaryota</taxon>
        <taxon>Metamonada</taxon>
        <taxon>Diplomonadida</taxon>
        <taxon>Hexamitidae</taxon>
        <taxon>Hexamitinae</taxon>
        <taxon>Hexamita</taxon>
    </lineage>
</organism>
<dbReference type="Proteomes" id="UP001642409">
    <property type="component" value="Unassembled WGS sequence"/>
</dbReference>
<evidence type="ECO:0000313" key="2">
    <source>
        <dbReference type="EMBL" id="CAL5977528.1"/>
    </source>
</evidence>
<proteinExistence type="predicted"/>
<gene>
    <name evidence="2" type="ORF">HINF_LOCUS4344</name>
    <name evidence="1" type="ORF">HINF_LOCUS6780</name>
</gene>
<name>A0AA86TJ86_9EUKA</name>
<protein>
    <submittedName>
        <fullName evidence="2">Hypothetical_protein</fullName>
    </submittedName>
</protein>
<dbReference type="AlphaFoldDB" id="A0AA86TJ86"/>
<reference evidence="1" key="1">
    <citation type="submission" date="2023-06" db="EMBL/GenBank/DDBJ databases">
        <authorList>
            <person name="Kurt Z."/>
        </authorList>
    </citation>
    <scope>NUCLEOTIDE SEQUENCE</scope>
</reference>